<sequence>MKCSHHVFYIFVSFSNNLNCRTKFEQEEHIFLYDDEQTSCNFEHTLNYKTELTPQMPLAPIIKKQIYILKVAGAFADDLAITVRGESDSTVKAIMQQVLINAGKSAEQVDEYVLIEESTPVLGGEDHIEKRILPVNEPIMDAVACWNGTTRRFIMRKKGTDPSSRAWITSIIKSGTSGSASAASSPSSVPKEEHLKITSSINRHGRSFHSDTSAHQFHFDDSKDTNSLFAIKYHFSYSIDLGSRSLSMEDTFLLCVHNVSNDKPYVILRASVHCTAADIIRQVFQKSRRSNVDESDFVLIEETTDGLKSDVNSGAVLLNTGSGKSSRVLGTNENVWKAQCQWKNMGRFVLENRRETVHSTLDKVRAFILQLETAKQNTSN</sequence>
<accession>A0A0D8XH46</accession>
<evidence type="ECO:0000259" key="1">
    <source>
        <dbReference type="PROSITE" id="PS50200"/>
    </source>
</evidence>
<organism evidence="2 3">
    <name type="scientific">Dictyocaulus viviparus</name>
    <name type="common">Bovine lungworm</name>
    <dbReference type="NCBI Taxonomy" id="29172"/>
    <lineage>
        <taxon>Eukaryota</taxon>
        <taxon>Metazoa</taxon>
        <taxon>Ecdysozoa</taxon>
        <taxon>Nematoda</taxon>
        <taxon>Chromadorea</taxon>
        <taxon>Rhabditida</taxon>
        <taxon>Rhabditina</taxon>
        <taxon>Rhabditomorpha</taxon>
        <taxon>Strongyloidea</taxon>
        <taxon>Metastrongylidae</taxon>
        <taxon>Dictyocaulus</taxon>
    </lineage>
</organism>
<dbReference type="STRING" id="29172.A0A0D8XH46"/>
<dbReference type="InterPro" id="IPR000159">
    <property type="entry name" value="RA_dom"/>
</dbReference>
<dbReference type="OrthoDB" id="5871585at2759"/>
<reference evidence="3" key="2">
    <citation type="journal article" date="2016" name="Sci. Rep.">
        <title>Dictyocaulus viviparus genome, variome and transcriptome elucidate lungworm biology and support future intervention.</title>
        <authorList>
            <person name="McNulty S.N."/>
            <person name="Strube C."/>
            <person name="Rosa B.A."/>
            <person name="Martin J.C."/>
            <person name="Tyagi R."/>
            <person name="Choi Y.J."/>
            <person name="Wang Q."/>
            <person name="Hallsworth Pepin K."/>
            <person name="Zhang X."/>
            <person name="Ozersky P."/>
            <person name="Wilson R.K."/>
            <person name="Sternberg P.W."/>
            <person name="Gasser R.B."/>
            <person name="Mitreva M."/>
        </authorList>
    </citation>
    <scope>NUCLEOTIDE SEQUENCE [LARGE SCALE GENOMIC DNA]</scope>
    <source>
        <strain evidence="3">HannoverDv2000</strain>
    </source>
</reference>
<dbReference type="GO" id="GO:0007165">
    <property type="term" value="P:signal transduction"/>
    <property type="evidence" value="ECO:0007669"/>
    <property type="project" value="InterPro"/>
</dbReference>
<dbReference type="AlphaFoldDB" id="A0A0D8XH46"/>
<feature type="domain" description="Ras-associating" evidence="1">
    <location>
        <begin position="65"/>
        <end position="160"/>
    </location>
</feature>
<dbReference type="Pfam" id="PF00788">
    <property type="entry name" value="RA"/>
    <property type="match status" value="1"/>
</dbReference>
<dbReference type="SMART" id="SM00314">
    <property type="entry name" value="RA"/>
    <property type="match status" value="2"/>
</dbReference>
<feature type="domain" description="Ras-associating" evidence="1">
    <location>
        <begin position="256"/>
        <end position="355"/>
    </location>
</feature>
<dbReference type="FunFam" id="3.10.20.90:FF:000512">
    <property type="entry name" value="Phosphoinositide phospholipase C"/>
    <property type="match status" value="1"/>
</dbReference>
<protein>
    <submittedName>
        <fullName evidence="2">Ras association domain protein</fullName>
    </submittedName>
</protein>
<dbReference type="FunFam" id="3.10.20.90:FF:000238">
    <property type="entry name" value="Phosphoinositide phospholipase C"/>
    <property type="match status" value="1"/>
</dbReference>
<name>A0A0D8XH46_DICVI</name>
<dbReference type="SUPFAM" id="SSF54236">
    <property type="entry name" value="Ubiquitin-like"/>
    <property type="match status" value="2"/>
</dbReference>
<dbReference type="InterPro" id="IPR029071">
    <property type="entry name" value="Ubiquitin-like_domsf"/>
</dbReference>
<evidence type="ECO:0000313" key="3">
    <source>
        <dbReference type="Proteomes" id="UP000053766"/>
    </source>
</evidence>
<dbReference type="Gene3D" id="3.10.20.90">
    <property type="entry name" value="Phosphatidylinositol 3-kinase Catalytic Subunit, Chain A, domain 1"/>
    <property type="match status" value="2"/>
</dbReference>
<dbReference type="PROSITE" id="PS50200">
    <property type="entry name" value="RA"/>
    <property type="match status" value="2"/>
</dbReference>
<dbReference type="Proteomes" id="UP000053766">
    <property type="component" value="Unassembled WGS sequence"/>
</dbReference>
<reference evidence="2 3" key="1">
    <citation type="submission" date="2013-11" db="EMBL/GenBank/DDBJ databases">
        <title>Draft genome of the bovine lungworm Dictyocaulus viviparus.</title>
        <authorList>
            <person name="Mitreva M."/>
        </authorList>
    </citation>
    <scope>NUCLEOTIDE SEQUENCE [LARGE SCALE GENOMIC DNA]</scope>
    <source>
        <strain evidence="2 3">HannoverDv2000</strain>
    </source>
</reference>
<evidence type="ECO:0000313" key="2">
    <source>
        <dbReference type="EMBL" id="KJH43047.1"/>
    </source>
</evidence>
<gene>
    <name evidence="2" type="ORF">DICVIV_10954</name>
</gene>
<proteinExistence type="predicted"/>
<dbReference type="EMBL" id="KN716598">
    <property type="protein sequence ID" value="KJH43047.1"/>
    <property type="molecule type" value="Genomic_DNA"/>
</dbReference>
<keyword evidence="3" id="KW-1185">Reference proteome</keyword>